<name>A0A1H3VU39_9BACI</name>
<evidence type="ECO:0000256" key="1">
    <source>
        <dbReference type="SAM" id="MobiDB-lite"/>
    </source>
</evidence>
<feature type="region of interest" description="Disordered" evidence="1">
    <location>
        <begin position="27"/>
        <end position="74"/>
    </location>
</feature>
<gene>
    <name evidence="4" type="ORF">SAMN05421743_101181</name>
</gene>
<dbReference type="OrthoDB" id="1701949at2"/>
<evidence type="ECO:0000256" key="2">
    <source>
        <dbReference type="SAM" id="SignalP"/>
    </source>
</evidence>
<dbReference type="InterPro" id="IPR011438">
    <property type="entry name" value="DUF1541"/>
</dbReference>
<evidence type="ECO:0000313" key="4">
    <source>
        <dbReference type="EMBL" id="SDZ78286.1"/>
    </source>
</evidence>
<dbReference type="AlphaFoldDB" id="A0A1H3VU39"/>
<protein>
    <recommendedName>
        <fullName evidence="3">DUF1541 domain-containing protein</fullName>
    </recommendedName>
</protein>
<feature type="domain" description="DUF1541" evidence="3">
    <location>
        <begin position="147"/>
        <end position="198"/>
    </location>
</feature>
<dbReference type="RefSeq" id="WP_093041940.1">
    <property type="nucleotide sequence ID" value="NZ_FNQR01000001.1"/>
</dbReference>
<evidence type="ECO:0000259" key="3">
    <source>
        <dbReference type="Pfam" id="PF07563"/>
    </source>
</evidence>
<proteinExistence type="predicted"/>
<accession>A0A1H3VU39</accession>
<keyword evidence="2" id="KW-0732">Signal</keyword>
<dbReference type="STRING" id="571932.SAMN05421743_101181"/>
<dbReference type="EMBL" id="FNQR01000001">
    <property type="protein sequence ID" value="SDZ78286.1"/>
    <property type="molecule type" value="Genomic_DNA"/>
</dbReference>
<keyword evidence="5" id="KW-1185">Reference proteome</keyword>
<organism evidence="4 5">
    <name type="scientific">Thalassobacillus cyri</name>
    <dbReference type="NCBI Taxonomy" id="571932"/>
    <lineage>
        <taxon>Bacteria</taxon>
        <taxon>Bacillati</taxon>
        <taxon>Bacillota</taxon>
        <taxon>Bacilli</taxon>
        <taxon>Bacillales</taxon>
        <taxon>Bacillaceae</taxon>
        <taxon>Thalassobacillus</taxon>
    </lineage>
</organism>
<sequence length="204" mass="21874">MKNKKWLVGVLFLISLLTLAACANNEESGQNEEAGQSEESGENEVSTGEENAEGTDSHEGMEHSGSGDVPEGLEEAKNPKFQIDSTATIQAAHMEGMDGAKATIAGAYDTTAYVISYNSADGGERVEGHKWIIHEEIEEAGDEPFLPGDEVKVIASHIKGMKGATAEIVSAEKTTVYMVDYSPAVGGEEITNHKWVTENELEKN</sequence>
<evidence type="ECO:0000313" key="5">
    <source>
        <dbReference type="Proteomes" id="UP000198584"/>
    </source>
</evidence>
<dbReference type="Proteomes" id="UP000198584">
    <property type="component" value="Unassembled WGS sequence"/>
</dbReference>
<dbReference type="Gene3D" id="2.30.30.1210">
    <property type="entry name" value="Domain of unknown function DUF1541"/>
    <property type="match status" value="1"/>
</dbReference>
<feature type="chain" id="PRO_5039223785" description="DUF1541 domain-containing protein" evidence="2">
    <location>
        <begin position="21"/>
        <end position="204"/>
    </location>
</feature>
<reference evidence="4 5" key="1">
    <citation type="submission" date="2016-10" db="EMBL/GenBank/DDBJ databases">
        <authorList>
            <person name="de Groot N.N."/>
        </authorList>
    </citation>
    <scope>NUCLEOTIDE SEQUENCE [LARGE SCALE GENOMIC DNA]</scope>
    <source>
        <strain evidence="4 5">CCM7597</strain>
    </source>
</reference>
<feature type="domain" description="DUF1541" evidence="3">
    <location>
        <begin position="85"/>
        <end position="134"/>
    </location>
</feature>
<feature type="signal peptide" evidence="2">
    <location>
        <begin position="1"/>
        <end position="20"/>
    </location>
</feature>
<dbReference type="PROSITE" id="PS51257">
    <property type="entry name" value="PROKAR_LIPOPROTEIN"/>
    <property type="match status" value="1"/>
</dbReference>
<dbReference type="Pfam" id="PF07563">
    <property type="entry name" value="DUF1541"/>
    <property type="match status" value="2"/>
</dbReference>